<gene>
    <name evidence="2" type="ORF">K452DRAFT_281844</name>
</gene>
<keyword evidence="1" id="KW-1133">Transmembrane helix</keyword>
<keyword evidence="1" id="KW-0812">Transmembrane</keyword>
<dbReference type="AlphaFoldDB" id="A0A6A6AVG4"/>
<accession>A0A6A6AVG4</accession>
<feature type="transmembrane region" description="Helical" evidence="1">
    <location>
        <begin position="245"/>
        <end position="263"/>
    </location>
</feature>
<reference evidence="2" key="1">
    <citation type="journal article" date="2020" name="Stud. Mycol.">
        <title>101 Dothideomycetes genomes: a test case for predicting lifestyles and emergence of pathogens.</title>
        <authorList>
            <person name="Haridas S."/>
            <person name="Albert R."/>
            <person name="Binder M."/>
            <person name="Bloem J."/>
            <person name="Labutti K."/>
            <person name="Salamov A."/>
            <person name="Andreopoulos B."/>
            <person name="Baker S."/>
            <person name="Barry K."/>
            <person name="Bills G."/>
            <person name="Bluhm B."/>
            <person name="Cannon C."/>
            <person name="Castanera R."/>
            <person name="Culley D."/>
            <person name="Daum C."/>
            <person name="Ezra D."/>
            <person name="Gonzalez J."/>
            <person name="Henrissat B."/>
            <person name="Kuo A."/>
            <person name="Liang C."/>
            <person name="Lipzen A."/>
            <person name="Lutzoni F."/>
            <person name="Magnuson J."/>
            <person name="Mondo S."/>
            <person name="Nolan M."/>
            <person name="Ohm R."/>
            <person name="Pangilinan J."/>
            <person name="Park H.-J."/>
            <person name="Ramirez L."/>
            <person name="Alfaro M."/>
            <person name="Sun H."/>
            <person name="Tritt A."/>
            <person name="Yoshinaga Y."/>
            <person name="Zwiers L.-H."/>
            <person name="Turgeon B."/>
            <person name="Goodwin S."/>
            <person name="Spatafora J."/>
            <person name="Crous P."/>
            <person name="Grigoriev I."/>
        </authorList>
    </citation>
    <scope>NUCLEOTIDE SEQUENCE</scope>
    <source>
        <strain evidence="2">CBS 121167</strain>
    </source>
</reference>
<sequence>MASRRVNSAPFKKDTQLCRDLDNCEDTSSGRAIKPANATIPGWPCTLLNDFSNVERFLCREFVAPDLEEIAPHLWILSTQSSTNINSLHRQKIKGREIIVTEDPRLHLVWIHDRIFIKPLPKYILSHTFWNMFLSERSARLSENCETILKAAKGYLRTYRYLIWHESDFLIAKQDHLRLVPPDTEWVDYCRFIAEIEHIDDRDVSRRYQYGELRLSRLNLYAPFLLHKFHYEQIHGQYADYFSGLYGPVLFFFAIVTTILNGMQVELAVEGLLPAHWDRLWSFYRWFSTMALVGTAFVGLAFVLLWLWMVVDEWLYAIRHRWKKHYKSHNALDC</sequence>
<dbReference type="RefSeq" id="XP_033390927.1">
    <property type="nucleotide sequence ID" value="XM_033539509.1"/>
</dbReference>
<dbReference type="PANTHER" id="PTHR34414:SF1">
    <property type="entry name" value="SUBTILISIN-LIKE SERINE PROTEASE"/>
    <property type="match status" value="1"/>
</dbReference>
<feature type="transmembrane region" description="Helical" evidence="1">
    <location>
        <begin position="283"/>
        <end position="311"/>
    </location>
</feature>
<organism evidence="2 3">
    <name type="scientific">Aplosporella prunicola CBS 121167</name>
    <dbReference type="NCBI Taxonomy" id="1176127"/>
    <lineage>
        <taxon>Eukaryota</taxon>
        <taxon>Fungi</taxon>
        <taxon>Dikarya</taxon>
        <taxon>Ascomycota</taxon>
        <taxon>Pezizomycotina</taxon>
        <taxon>Dothideomycetes</taxon>
        <taxon>Dothideomycetes incertae sedis</taxon>
        <taxon>Botryosphaeriales</taxon>
        <taxon>Aplosporellaceae</taxon>
        <taxon>Aplosporella</taxon>
    </lineage>
</organism>
<dbReference type="Pfam" id="PF20246">
    <property type="entry name" value="DUF6601"/>
    <property type="match status" value="1"/>
</dbReference>
<dbReference type="Proteomes" id="UP000799438">
    <property type="component" value="Unassembled WGS sequence"/>
</dbReference>
<protein>
    <recommendedName>
        <fullName evidence="4">Subtilisin-like serine protease</fullName>
    </recommendedName>
</protein>
<evidence type="ECO:0000313" key="2">
    <source>
        <dbReference type="EMBL" id="KAF2135208.1"/>
    </source>
</evidence>
<dbReference type="GeneID" id="54297005"/>
<evidence type="ECO:0000313" key="3">
    <source>
        <dbReference type="Proteomes" id="UP000799438"/>
    </source>
</evidence>
<dbReference type="OrthoDB" id="5086500at2759"/>
<proteinExistence type="predicted"/>
<evidence type="ECO:0000256" key="1">
    <source>
        <dbReference type="SAM" id="Phobius"/>
    </source>
</evidence>
<keyword evidence="1" id="KW-0472">Membrane</keyword>
<keyword evidence="3" id="KW-1185">Reference proteome</keyword>
<dbReference type="EMBL" id="ML995630">
    <property type="protein sequence ID" value="KAF2135208.1"/>
    <property type="molecule type" value="Genomic_DNA"/>
</dbReference>
<name>A0A6A6AVG4_9PEZI</name>
<dbReference type="InterPro" id="IPR046536">
    <property type="entry name" value="DUF6601"/>
</dbReference>
<evidence type="ECO:0008006" key="4">
    <source>
        <dbReference type="Google" id="ProtNLM"/>
    </source>
</evidence>
<dbReference type="PANTHER" id="PTHR34414">
    <property type="entry name" value="HET DOMAIN-CONTAINING PROTEIN-RELATED"/>
    <property type="match status" value="1"/>
</dbReference>